<accession>A0A1C7MTK4</accession>
<evidence type="ECO:0000313" key="2">
    <source>
        <dbReference type="Proteomes" id="UP000093000"/>
    </source>
</evidence>
<dbReference type="Proteomes" id="UP000093000">
    <property type="component" value="Unassembled WGS sequence"/>
</dbReference>
<dbReference type="PANTHER" id="PTHR46579">
    <property type="entry name" value="F5/8 TYPE C DOMAIN-CONTAINING PROTEIN-RELATED"/>
    <property type="match status" value="1"/>
</dbReference>
<organism evidence="1 2">
    <name type="scientific">Choanephora cucurbitarum</name>
    <dbReference type="NCBI Taxonomy" id="101091"/>
    <lineage>
        <taxon>Eukaryota</taxon>
        <taxon>Fungi</taxon>
        <taxon>Fungi incertae sedis</taxon>
        <taxon>Mucoromycota</taxon>
        <taxon>Mucoromycotina</taxon>
        <taxon>Mucoromycetes</taxon>
        <taxon>Mucorales</taxon>
        <taxon>Mucorineae</taxon>
        <taxon>Choanephoraceae</taxon>
        <taxon>Choanephoroideae</taxon>
        <taxon>Choanephora</taxon>
    </lineage>
</organism>
<sequence>MLFVGAIPGPQEPPTTAMNHYLEPLVNDLLVLMKGVEMKMVMNDGSVQVNKIKACLGTLSSDLPATKKLVSSMSYNSSNGCHLCKTTFESIPGPGNRLDYYNWDCDHWEKRRREETRNSSRAWKNATTKKAREELEQKTGVRYSILFKLPYF</sequence>
<name>A0A1C7MTK4_9FUNG</name>
<dbReference type="AlphaFoldDB" id="A0A1C7MTK4"/>
<feature type="non-terminal residue" evidence="1">
    <location>
        <position position="152"/>
    </location>
</feature>
<dbReference type="InParanoid" id="A0A1C7MTK4"/>
<comment type="caution">
    <text evidence="1">The sequence shown here is derived from an EMBL/GenBank/DDBJ whole genome shotgun (WGS) entry which is preliminary data.</text>
</comment>
<dbReference type="PANTHER" id="PTHR46579:SF2">
    <property type="entry name" value="C2H2-TYPE DOMAIN-CONTAINING PROTEIN"/>
    <property type="match status" value="1"/>
</dbReference>
<keyword evidence="2" id="KW-1185">Reference proteome</keyword>
<gene>
    <name evidence="1" type="ORF">A0J61_11793</name>
</gene>
<dbReference type="InterPro" id="IPR004242">
    <property type="entry name" value="Transposase_21"/>
</dbReference>
<dbReference type="OrthoDB" id="2439011at2759"/>
<proteinExistence type="predicted"/>
<dbReference type="EMBL" id="LUGH01002498">
    <property type="protein sequence ID" value="OBZ80158.1"/>
    <property type="molecule type" value="Genomic_DNA"/>
</dbReference>
<protein>
    <submittedName>
        <fullName evidence="1">Uncharacterized protein</fullName>
    </submittedName>
</protein>
<dbReference type="STRING" id="101091.A0A1C7MTK4"/>
<dbReference type="Pfam" id="PF02992">
    <property type="entry name" value="Transposase_21"/>
    <property type="match status" value="1"/>
</dbReference>
<reference evidence="1 2" key="1">
    <citation type="submission" date="2016-03" db="EMBL/GenBank/DDBJ databases">
        <title>Choanephora cucurbitarum.</title>
        <authorList>
            <person name="Min B."/>
            <person name="Park H."/>
            <person name="Park J.-H."/>
            <person name="Shin H.-D."/>
            <person name="Choi I.-G."/>
        </authorList>
    </citation>
    <scope>NUCLEOTIDE SEQUENCE [LARGE SCALE GENOMIC DNA]</scope>
    <source>
        <strain evidence="1 2">KUS-F28377</strain>
    </source>
</reference>
<evidence type="ECO:0000313" key="1">
    <source>
        <dbReference type="EMBL" id="OBZ80158.1"/>
    </source>
</evidence>